<keyword evidence="2 3" id="KW-0040">ANK repeat</keyword>
<evidence type="ECO:0000256" key="2">
    <source>
        <dbReference type="ARBA" id="ARBA00023043"/>
    </source>
</evidence>
<sequence length="411" mass="44336">MQLQILPEKILLRIANYLGLQALNSLLRTSHFFFTILIDHLHAFASHDVSSTPSLCWAAKRGHEPLVHLLLLNPDTDVNIRDVNCSSNTALHHAAMHGHENIVQLLLKNGADINAPNDYRDTPLHFAISSKYHQYDRITAVLETRTPRPSISKLDLHLELGSGSEKMKALHHASDRASEAIVRILLSAGADVHAAGFKGRTPLHVAAVQDRGWDSRSPTIATLLLDYSAPLEARDSKGRTPLSLASKYCFTSMVELLLSHGADVDSVNHRGGTPLVELFSAGITEEGIIRTLLDEGANIDARDNDGLTALHHAVVLEPEVPEIVGLLLEKGADVNVRDGGDASALHKAAGLNNVQTVEMLVREGADVHAEDEEGDTALEWAVLTRSSGVVKVLLESGAGEGGDGGERKKGI</sequence>
<feature type="repeat" description="ANK" evidence="3">
    <location>
        <begin position="198"/>
        <end position="236"/>
    </location>
</feature>
<dbReference type="SMART" id="SM00248">
    <property type="entry name" value="ANK"/>
    <property type="match status" value="10"/>
</dbReference>
<dbReference type="PROSITE" id="PS50297">
    <property type="entry name" value="ANK_REP_REGION"/>
    <property type="match status" value="7"/>
</dbReference>
<dbReference type="InterPro" id="IPR001810">
    <property type="entry name" value="F-box_dom"/>
</dbReference>
<gene>
    <name evidence="5" type="ORF">Q9L58_006210</name>
</gene>
<dbReference type="Proteomes" id="UP001447188">
    <property type="component" value="Unassembled WGS sequence"/>
</dbReference>
<feature type="repeat" description="ANK" evidence="3">
    <location>
        <begin position="305"/>
        <end position="339"/>
    </location>
</feature>
<feature type="repeat" description="ANK" evidence="3">
    <location>
        <begin position="373"/>
        <end position="398"/>
    </location>
</feature>
<proteinExistence type="predicted"/>
<dbReference type="InterPro" id="IPR036770">
    <property type="entry name" value="Ankyrin_rpt-contain_sf"/>
</dbReference>
<dbReference type="PRINTS" id="PR01415">
    <property type="entry name" value="ANKYRIN"/>
</dbReference>
<dbReference type="PROSITE" id="PS50181">
    <property type="entry name" value="FBOX"/>
    <property type="match status" value="1"/>
</dbReference>
<feature type="repeat" description="ANK" evidence="3">
    <location>
        <begin position="86"/>
        <end position="118"/>
    </location>
</feature>
<evidence type="ECO:0000256" key="1">
    <source>
        <dbReference type="ARBA" id="ARBA00022737"/>
    </source>
</evidence>
<accession>A0ABR3GG04</accession>
<name>A0ABR3GG04_9PEZI</name>
<keyword evidence="6" id="KW-1185">Reference proteome</keyword>
<dbReference type="SUPFAM" id="SSF48403">
    <property type="entry name" value="Ankyrin repeat"/>
    <property type="match status" value="1"/>
</dbReference>
<dbReference type="PANTHER" id="PTHR24189:SF50">
    <property type="entry name" value="ANKYRIN REPEAT AND SOCS BOX PROTEIN 2"/>
    <property type="match status" value="1"/>
</dbReference>
<feature type="repeat" description="ANK" evidence="3">
    <location>
        <begin position="165"/>
        <end position="197"/>
    </location>
</feature>
<feature type="repeat" description="ANK" evidence="3">
    <location>
        <begin position="237"/>
        <end position="269"/>
    </location>
</feature>
<dbReference type="PANTHER" id="PTHR24189">
    <property type="entry name" value="MYOTROPHIN"/>
    <property type="match status" value="1"/>
</dbReference>
<organism evidence="5 6">
    <name type="scientific">Discina gigas</name>
    <dbReference type="NCBI Taxonomy" id="1032678"/>
    <lineage>
        <taxon>Eukaryota</taxon>
        <taxon>Fungi</taxon>
        <taxon>Dikarya</taxon>
        <taxon>Ascomycota</taxon>
        <taxon>Pezizomycotina</taxon>
        <taxon>Pezizomycetes</taxon>
        <taxon>Pezizales</taxon>
        <taxon>Discinaceae</taxon>
        <taxon>Discina</taxon>
    </lineage>
</organism>
<keyword evidence="1" id="KW-0677">Repeat</keyword>
<dbReference type="InterPro" id="IPR002110">
    <property type="entry name" value="Ankyrin_rpt"/>
</dbReference>
<comment type="caution">
    <text evidence="5">The sequence shown here is derived from an EMBL/GenBank/DDBJ whole genome shotgun (WGS) entry which is preliminary data.</text>
</comment>
<evidence type="ECO:0000313" key="6">
    <source>
        <dbReference type="Proteomes" id="UP001447188"/>
    </source>
</evidence>
<reference evidence="5 6" key="1">
    <citation type="submission" date="2024-02" db="EMBL/GenBank/DDBJ databases">
        <title>Discinaceae phylogenomics.</title>
        <authorList>
            <person name="Dirks A.C."/>
            <person name="James T.Y."/>
        </authorList>
    </citation>
    <scope>NUCLEOTIDE SEQUENCE [LARGE SCALE GENOMIC DNA]</scope>
    <source>
        <strain evidence="5 6">ACD0624</strain>
    </source>
</reference>
<dbReference type="InterPro" id="IPR050745">
    <property type="entry name" value="Multifunctional_regulatory"/>
</dbReference>
<dbReference type="Pfam" id="PF12796">
    <property type="entry name" value="Ank_2"/>
    <property type="match status" value="3"/>
</dbReference>
<evidence type="ECO:0000256" key="3">
    <source>
        <dbReference type="PROSITE-ProRule" id="PRU00023"/>
    </source>
</evidence>
<dbReference type="PROSITE" id="PS50088">
    <property type="entry name" value="ANK_REPEAT"/>
    <property type="match status" value="8"/>
</dbReference>
<feature type="repeat" description="ANK" evidence="3">
    <location>
        <begin position="340"/>
        <end position="372"/>
    </location>
</feature>
<feature type="repeat" description="ANK" evidence="3">
    <location>
        <begin position="270"/>
        <end position="304"/>
    </location>
</feature>
<evidence type="ECO:0000259" key="4">
    <source>
        <dbReference type="PROSITE" id="PS50181"/>
    </source>
</evidence>
<dbReference type="Gene3D" id="1.25.40.20">
    <property type="entry name" value="Ankyrin repeat-containing domain"/>
    <property type="match status" value="4"/>
</dbReference>
<protein>
    <recommendedName>
        <fullName evidence="4">F-box domain-containing protein</fullName>
    </recommendedName>
</protein>
<dbReference type="EMBL" id="JBBBZM010000083">
    <property type="protein sequence ID" value="KAL0634850.1"/>
    <property type="molecule type" value="Genomic_DNA"/>
</dbReference>
<evidence type="ECO:0000313" key="5">
    <source>
        <dbReference type="EMBL" id="KAL0634850.1"/>
    </source>
</evidence>
<feature type="domain" description="F-box" evidence="4">
    <location>
        <begin position="1"/>
        <end position="47"/>
    </location>
</feature>